<dbReference type="AlphaFoldDB" id="A0A842HDG6"/>
<feature type="domain" description="AsmA" evidence="2">
    <location>
        <begin position="643"/>
        <end position="868"/>
    </location>
</feature>
<feature type="region of interest" description="Disordered" evidence="1">
    <location>
        <begin position="121"/>
        <end position="151"/>
    </location>
</feature>
<gene>
    <name evidence="3" type="ORF">H5P28_05565</name>
</gene>
<accession>A0A842HDG6</accession>
<protein>
    <submittedName>
        <fullName evidence="3">AsmA family protein</fullName>
    </submittedName>
</protein>
<evidence type="ECO:0000259" key="2">
    <source>
        <dbReference type="Pfam" id="PF05170"/>
    </source>
</evidence>
<feature type="compositionally biased region" description="Polar residues" evidence="1">
    <location>
        <begin position="1036"/>
        <end position="1053"/>
    </location>
</feature>
<dbReference type="Pfam" id="PF05170">
    <property type="entry name" value="AsmA"/>
    <property type="match status" value="1"/>
</dbReference>
<organism evidence="3 4">
    <name type="scientific">Ruficoccus amylovorans</name>
    <dbReference type="NCBI Taxonomy" id="1804625"/>
    <lineage>
        <taxon>Bacteria</taxon>
        <taxon>Pseudomonadati</taxon>
        <taxon>Verrucomicrobiota</taxon>
        <taxon>Opitutia</taxon>
        <taxon>Puniceicoccales</taxon>
        <taxon>Cerasicoccaceae</taxon>
        <taxon>Ruficoccus</taxon>
    </lineage>
</organism>
<sequence>MKLLKWILILVVVCVLLAVAGILFVLNSAGFQKSLVQGVLDKQVSVREFEYFKAGFSQVTIRSLAVEKDGTLIGLEDLTLNYSLWDYLFGKEVRVDSLAVKGLVVNMRGPSIPMGPGPVIPQLSSPSEVSPGTVAEKTGSKTSSGKTELPEAPDLEPFKGLFAHGVLPFKLYVGEVAVKAQVLLPGEREVNATLSGGGIEPGADGKVEFKVIFDDAAPEAQLRQATVDGRLTLTQNDEAAITAIVLEVDVAGESSAVENAPKLAFVADLAQQPDKTESYRVTMAETSNPEAKLVSLDATFDPSGNNLKGTLNLNAADPQVAALVPADMLPAFELDGELDFDVVTTNGDGRVQGKFRLVLDQLARLREELASLGQVTLTANLQAECADRLVTLKTLDAGLASANQGQLLVLETLRAFSFKCGEGAEMPELTGDLVRLTLNALPLPLIDPWLKGIQLSGQPVSAQVLVSAEDDDTYRITLPQGLTLTDLSVVKDGQPMLDALTLAAQPTVVYSPDKATVDVTALKLTQRGVPLASGTVQIEADPSADEPEMELKAQLSGDLAQLLKQPALSAYNNVATGTFEATATLDYEDGKADFDVAATVANLLVRQPMKPVGQMMVSAKGSFENSGKLEVSAPFVLRTAEGNTDLKLKAELEKKAGVQHFDVDLTGDELGLDGLQLLASAFKNPAAQTAASTATAATPAAPTGTTAQPATAASQSTATASAQRTSGSAAQADTVPFWDGFAGQATARIDKIYVKQYQLTAATLKLVLTADRLTVDPLSATFAGAPLKSDTVIAFTPGASPYDLKSNLTFSQFDVGKFLVQAQPGATPPLTGMFSVTGTATGTGPTMNVLTQNIQGKFNLEGKDGTLRMLAAAGQEQTGNLLGFGLGVASLFQKNQRTGVQTAQRLIQILQQIDYERFSIVAERGANLDIDLSELALDGPEIRLNGTAKVKNQSGVPIPQQTLSGEVKLSAAGDAARLFSDLRMLSSSQPDADGFYDAFSFPLKGTLAKPDFSELNQKLLSAAAATAMGSDEGRMNENTGTQPDGTTTGEDSSQQQQKQKQATPEDAVRGLLQNLLK</sequence>
<reference evidence="3 4" key="1">
    <citation type="submission" date="2020-07" db="EMBL/GenBank/DDBJ databases">
        <authorList>
            <person name="Feng X."/>
        </authorList>
    </citation>
    <scope>NUCLEOTIDE SEQUENCE [LARGE SCALE GENOMIC DNA]</scope>
    <source>
        <strain evidence="3 4">JCM31066</strain>
    </source>
</reference>
<keyword evidence="4" id="KW-1185">Reference proteome</keyword>
<feature type="region of interest" description="Disordered" evidence="1">
    <location>
        <begin position="1027"/>
        <end position="1077"/>
    </location>
</feature>
<evidence type="ECO:0000256" key="1">
    <source>
        <dbReference type="SAM" id="MobiDB-lite"/>
    </source>
</evidence>
<proteinExistence type="predicted"/>
<dbReference type="EMBL" id="JACHVB010000014">
    <property type="protein sequence ID" value="MBC2593726.1"/>
    <property type="molecule type" value="Genomic_DNA"/>
</dbReference>
<feature type="region of interest" description="Disordered" evidence="1">
    <location>
        <begin position="693"/>
        <end position="727"/>
    </location>
</feature>
<dbReference type="RefSeq" id="WP_185674726.1">
    <property type="nucleotide sequence ID" value="NZ_JACHVB010000014.1"/>
</dbReference>
<dbReference type="Proteomes" id="UP000546464">
    <property type="component" value="Unassembled WGS sequence"/>
</dbReference>
<dbReference type="InterPro" id="IPR007844">
    <property type="entry name" value="AsmA"/>
</dbReference>
<evidence type="ECO:0000313" key="4">
    <source>
        <dbReference type="Proteomes" id="UP000546464"/>
    </source>
</evidence>
<comment type="caution">
    <text evidence="3">The sequence shown here is derived from an EMBL/GenBank/DDBJ whole genome shotgun (WGS) entry which is preliminary data.</text>
</comment>
<name>A0A842HDG6_9BACT</name>
<evidence type="ECO:0000313" key="3">
    <source>
        <dbReference type="EMBL" id="MBC2593726.1"/>
    </source>
</evidence>